<feature type="non-terminal residue" evidence="2">
    <location>
        <position position="1"/>
    </location>
</feature>
<organism evidence="2 3">
    <name type="scientific">Oedothorax gibbosus</name>
    <dbReference type="NCBI Taxonomy" id="931172"/>
    <lineage>
        <taxon>Eukaryota</taxon>
        <taxon>Metazoa</taxon>
        <taxon>Ecdysozoa</taxon>
        <taxon>Arthropoda</taxon>
        <taxon>Chelicerata</taxon>
        <taxon>Arachnida</taxon>
        <taxon>Araneae</taxon>
        <taxon>Araneomorphae</taxon>
        <taxon>Entelegynae</taxon>
        <taxon>Araneoidea</taxon>
        <taxon>Linyphiidae</taxon>
        <taxon>Erigoninae</taxon>
        <taxon>Oedothorax</taxon>
    </lineage>
</organism>
<feature type="compositionally biased region" description="Polar residues" evidence="1">
    <location>
        <begin position="99"/>
        <end position="108"/>
    </location>
</feature>
<reference evidence="2 3" key="1">
    <citation type="journal article" date="2022" name="Nat. Ecol. Evol.">
        <title>A masculinizing supergene underlies an exaggerated male reproductive morph in a spider.</title>
        <authorList>
            <person name="Hendrickx F."/>
            <person name="De Corte Z."/>
            <person name="Sonet G."/>
            <person name="Van Belleghem S.M."/>
            <person name="Kostlbacher S."/>
            <person name="Vangestel C."/>
        </authorList>
    </citation>
    <scope>NUCLEOTIDE SEQUENCE [LARGE SCALE GENOMIC DNA]</scope>
    <source>
        <strain evidence="2">W744_W776</strain>
    </source>
</reference>
<dbReference type="EMBL" id="JAFNEN010004220">
    <property type="protein sequence ID" value="KAG8171262.1"/>
    <property type="molecule type" value="Genomic_DNA"/>
</dbReference>
<feature type="region of interest" description="Disordered" evidence="1">
    <location>
        <begin position="8"/>
        <end position="27"/>
    </location>
</feature>
<keyword evidence="3" id="KW-1185">Reference proteome</keyword>
<accession>A0AAV6THS9</accession>
<comment type="caution">
    <text evidence="2">The sequence shown here is derived from an EMBL/GenBank/DDBJ whole genome shotgun (WGS) entry which is preliminary data.</text>
</comment>
<protein>
    <submittedName>
        <fullName evidence="2">Uncharacterized protein</fullName>
    </submittedName>
</protein>
<sequence>GVTIQRLANSASKDRKTRHRRIKKQRRYERWSHSHFYPLVTLLNLLHKTRKVKRIDGPFRSPFHRNQDKASFSPFAHARFSSLAAFGDSAFPFDRVRPSQKTPPNLSSGGRAYKGHALGG</sequence>
<evidence type="ECO:0000313" key="3">
    <source>
        <dbReference type="Proteomes" id="UP000827092"/>
    </source>
</evidence>
<evidence type="ECO:0000313" key="2">
    <source>
        <dbReference type="EMBL" id="KAG8171262.1"/>
    </source>
</evidence>
<name>A0AAV6THS9_9ARAC</name>
<proteinExistence type="predicted"/>
<evidence type="ECO:0000256" key="1">
    <source>
        <dbReference type="SAM" id="MobiDB-lite"/>
    </source>
</evidence>
<feature type="compositionally biased region" description="Basic residues" evidence="1">
    <location>
        <begin position="15"/>
        <end position="27"/>
    </location>
</feature>
<gene>
    <name evidence="2" type="ORF">JTE90_001031</name>
</gene>
<dbReference type="AlphaFoldDB" id="A0AAV6THS9"/>
<dbReference type="Proteomes" id="UP000827092">
    <property type="component" value="Unassembled WGS sequence"/>
</dbReference>
<feature type="region of interest" description="Disordered" evidence="1">
    <location>
        <begin position="94"/>
        <end position="120"/>
    </location>
</feature>